<keyword evidence="1" id="KW-0670">Pyruvate</keyword>
<keyword evidence="1" id="KW-0560">Oxidoreductase</keyword>
<sequence>MVDAGLVDIYMPDFKFWTAESSEKYARAADYPERAKEAIQEMHKQVGDLVFEGDGLAKRGLLLRHLVMPGLLGEGRQIMAWVAGELGRDTFVNVMGQFAPATSPLLAMGERRSRLGHVSYEELRARPPESEVEGLIAYAREQGLWRFEEAPRWEQRAAELSAEGELAA</sequence>
<dbReference type="RefSeq" id="XP_013893278.1">
    <property type="nucleotide sequence ID" value="XM_014037824.1"/>
</dbReference>
<dbReference type="KEGG" id="mng:MNEG_13702"/>
<dbReference type="GeneID" id="25731191"/>
<organism evidence="1 2">
    <name type="scientific">Monoraphidium neglectum</name>
    <dbReference type="NCBI Taxonomy" id="145388"/>
    <lineage>
        <taxon>Eukaryota</taxon>
        <taxon>Viridiplantae</taxon>
        <taxon>Chlorophyta</taxon>
        <taxon>core chlorophytes</taxon>
        <taxon>Chlorophyceae</taxon>
        <taxon>CS clade</taxon>
        <taxon>Sphaeropleales</taxon>
        <taxon>Selenastraceae</taxon>
        <taxon>Monoraphidium</taxon>
    </lineage>
</organism>
<keyword evidence="1" id="KW-0456">Lyase</keyword>
<gene>
    <name evidence="1" type="ORF">MNEG_13702</name>
</gene>
<dbReference type="AlphaFoldDB" id="A0A0D2KEL0"/>
<evidence type="ECO:0000313" key="1">
    <source>
        <dbReference type="EMBL" id="KIY94258.1"/>
    </source>
</evidence>
<dbReference type="OrthoDB" id="539952at2759"/>
<dbReference type="GO" id="GO:0043365">
    <property type="term" value="F:[formate-C-acetyltransferase]-activating enzyme activity"/>
    <property type="evidence" value="ECO:0007669"/>
    <property type="project" value="UniProtKB-EC"/>
</dbReference>
<dbReference type="EC" id="1.97.1.4" evidence="1"/>
<protein>
    <submittedName>
        <fullName evidence="1">Putative pyruvate formate lyase activating enzyme</fullName>
        <ecNumber evidence="1">1.97.1.4</ecNumber>
    </submittedName>
</protein>
<dbReference type="EMBL" id="KK104210">
    <property type="protein sequence ID" value="KIY94258.1"/>
    <property type="molecule type" value="Genomic_DNA"/>
</dbReference>
<dbReference type="GO" id="GO:0016829">
    <property type="term" value="F:lyase activity"/>
    <property type="evidence" value="ECO:0007669"/>
    <property type="project" value="UniProtKB-KW"/>
</dbReference>
<accession>A0A0D2KEL0</accession>
<dbReference type="InterPro" id="IPR040085">
    <property type="entry name" value="MJ0674-like"/>
</dbReference>
<dbReference type="PANTHER" id="PTHR43075">
    <property type="entry name" value="FORMATE LYASE ACTIVATING ENZYME, PUTATIVE (AFU_ORTHOLOGUE AFUA_2G15630)-RELATED"/>
    <property type="match status" value="1"/>
</dbReference>
<dbReference type="STRING" id="145388.A0A0D2KEL0"/>
<keyword evidence="2" id="KW-1185">Reference proteome</keyword>
<dbReference type="Proteomes" id="UP000054498">
    <property type="component" value="Unassembled WGS sequence"/>
</dbReference>
<evidence type="ECO:0000313" key="2">
    <source>
        <dbReference type="Proteomes" id="UP000054498"/>
    </source>
</evidence>
<proteinExistence type="predicted"/>
<dbReference type="PANTHER" id="PTHR43075:SF1">
    <property type="entry name" value="FORMATE LYASE ACTIVATING ENZYME, PUTATIVE (AFU_ORTHOLOGUE AFUA_2G15630)-RELATED"/>
    <property type="match status" value="1"/>
</dbReference>
<reference evidence="1 2" key="1">
    <citation type="journal article" date="2013" name="BMC Genomics">
        <title>Reconstruction of the lipid metabolism for the microalga Monoraphidium neglectum from its genome sequence reveals characteristics suitable for biofuel production.</title>
        <authorList>
            <person name="Bogen C."/>
            <person name="Al-Dilaimi A."/>
            <person name="Albersmeier A."/>
            <person name="Wichmann J."/>
            <person name="Grundmann M."/>
            <person name="Rupp O."/>
            <person name="Lauersen K.J."/>
            <person name="Blifernez-Klassen O."/>
            <person name="Kalinowski J."/>
            <person name="Goesmann A."/>
            <person name="Mussgnug J.H."/>
            <person name="Kruse O."/>
        </authorList>
    </citation>
    <scope>NUCLEOTIDE SEQUENCE [LARGE SCALE GENOMIC DNA]</scope>
    <source>
        <strain evidence="1 2">SAG 48.87</strain>
    </source>
</reference>
<name>A0A0D2KEL0_9CHLO</name>